<evidence type="ECO:0000313" key="2">
    <source>
        <dbReference type="Proteomes" id="UP000075526"/>
    </source>
</evidence>
<comment type="caution">
    <text evidence="1">The sequence shown here is derived from an EMBL/GenBank/DDBJ whole genome shotgun (WGS) entry which is preliminary data.</text>
</comment>
<evidence type="ECO:0000313" key="1">
    <source>
        <dbReference type="EMBL" id="KXV14385.1"/>
    </source>
</evidence>
<dbReference type="Proteomes" id="UP000075526">
    <property type="component" value="Unassembled WGS sequence"/>
</dbReference>
<dbReference type="EMBL" id="LHZF01000173">
    <property type="protein sequence ID" value="KXV14385.1"/>
    <property type="molecule type" value="Genomic_DNA"/>
</dbReference>
<proteinExistence type="predicted"/>
<reference evidence="1 2" key="1">
    <citation type="submission" date="2015-06" db="EMBL/GenBank/DDBJ databases">
        <title>Improved classification and identification of acetic acid bacteria using matrix-assisted laser desorption/ionization time-of-flight mass spectrometry; Gluconobacter nephelii and Gluconobacter uchimurae are later heterotypic synonyms of Gluconobacter japonicus and Gluconobacter oxydans, respectively.</title>
        <authorList>
            <person name="Li L."/>
            <person name="Cleenwerck I."/>
            <person name="De Vuyst L."/>
            <person name="Vandamme P."/>
        </authorList>
    </citation>
    <scope>NUCLEOTIDE SEQUENCE [LARGE SCALE GENOMIC DNA]</scope>
    <source>
        <strain evidence="1 2">LMG 1552</strain>
    </source>
</reference>
<dbReference type="InterPro" id="IPR028978">
    <property type="entry name" value="Chorismate_lyase_/UTRA_dom_sf"/>
</dbReference>
<gene>
    <name evidence="1" type="ORF">AD933_12560</name>
</gene>
<dbReference type="Gene3D" id="3.40.1410.10">
    <property type="entry name" value="Chorismate lyase-like"/>
    <property type="match status" value="1"/>
</dbReference>
<dbReference type="PATRIC" id="fig|178901.13.peg.2566"/>
<name>A0A149RK53_9PROT</name>
<accession>A0A149RK53</accession>
<evidence type="ECO:0008006" key="3">
    <source>
        <dbReference type="Google" id="ProtNLM"/>
    </source>
</evidence>
<dbReference type="AlphaFoldDB" id="A0A149RK53"/>
<dbReference type="SUPFAM" id="SSF64288">
    <property type="entry name" value="Chorismate lyase-like"/>
    <property type="match status" value="1"/>
</dbReference>
<sequence length="226" mass="24815">MPDMPPLSAASLPPPEPFWRDTPVHRLMLTALLNELDASLLSAASATRTLEDWSIRHHLAPIPTVRAICQQTPPRPCPAALREALRLPADAAPDTLRYRHVRLMCGNLTLSDAENWYLPSRLTDEMNRELDTTETPFGRVTAPLAFTRRLVQAERVWSPLPLGWELSLLPAGSGQPLAFPPVLFRHHAVLSRQDGTPISAVIESYTAGAFCFPPPAIPDASQTAAP</sequence>
<dbReference type="RefSeq" id="WP_061508831.1">
    <property type="nucleotide sequence ID" value="NZ_JBDNKN010000009.1"/>
</dbReference>
<organism evidence="1 2">
    <name type="scientific">Acetobacter malorum</name>
    <dbReference type="NCBI Taxonomy" id="178901"/>
    <lineage>
        <taxon>Bacteria</taxon>
        <taxon>Pseudomonadati</taxon>
        <taxon>Pseudomonadota</taxon>
        <taxon>Alphaproteobacteria</taxon>
        <taxon>Acetobacterales</taxon>
        <taxon>Acetobacteraceae</taxon>
        <taxon>Acetobacter</taxon>
    </lineage>
</organism>
<protein>
    <recommendedName>
        <fullName evidence="3">Chorismate lyase</fullName>
    </recommendedName>
</protein>